<sequence length="421" mass="48015">MAFSSIYKTLFEVRVIHSYYLEDPVAYWSLTSLEERNRELERLGYNISRDLQFLPAGGSTQVLRDQRMRFFPSAYGFKVAVETQEKKVGMNKRYLPVIPIDESFRLYFRIRIRNPYFNNISNVRLTPNIRGNHLFSNLTDALSYPSLHPAISGHNQERAYEMGELSVDGADLYQAFQHTEVAPPAANIWEPVTDFHYLNSSGRYLVPAQFHYLPRPVSAHQPVTFLKAVLEDPIGTQVATTEISNPDGLRQINLNFDDVTPGDYTLKISNSSTQLDQYTITISSDAYHLSDWAMIEIGHRNSLGDFRLLETPDGYLKFNGSNLDTPVFEVRIGSRLTNWEYIPFEDQILTPHSDNSSSITTVGSRLFTKSPRGLSHFPQPIAFKEDGTNDQIYLPNPGKPYVQASDPEQYISIIQLPELNI</sequence>
<dbReference type="EMBL" id="PDUD01000058">
    <property type="protein sequence ID" value="PHN01266.1"/>
    <property type="molecule type" value="Genomic_DNA"/>
</dbReference>
<dbReference type="Proteomes" id="UP000223913">
    <property type="component" value="Unassembled WGS sequence"/>
</dbReference>
<reference evidence="1 2" key="1">
    <citation type="submission" date="2017-10" db="EMBL/GenBank/DDBJ databases">
        <title>The draft genome sequence of Lewinella nigricans NBRC 102662.</title>
        <authorList>
            <person name="Wang K."/>
        </authorList>
    </citation>
    <scope>NUCLEOTIDE SEQUENCE [LARGE SCALE GENOMIC DNA]</scope>
    <source>
        <strain evidence="1 2">NBRC 102662</strain>
    </source>
</reference>
<proteinExistence type="predicted"/>
<comment type="caution">
    <text evidence="1">The sequence shown here is derived from an EMBL/GenBank/DDBJ whole genome shotgun (WGS) entry which is preliminary data.</text>
</comment>
<dbReference type="AlphaFoldDB" id="A0A2D0MYR5"/>
<keyword evidence="2" id="KW-1185">Reference proteome</keyword>
<organism evidence="1 2">
    <name type="scientific">Flavilitoribacter nigricans (strain ATCC 23147 / DSM 23189 / NBRC 102662 / NCIMB 1420 / SS-2)</name>
    <name type="common">Lewinella nigricans</name>
    <dbReference type="NCBI Taxonomy" id="1122177"/>
    <lineage>
        <taxon>Bacteria</taxon>
        <taxon>Pseudomonadati</taxon>
        <taxon>Bacteroidota</taxon>
        <taxon>Saprospiria</taxon>
        <taxon>Saprospirales</taxon>
        <taxon>Lewinellaceae</taxon>
        <taxon>Flavilitoribacter</taxon>
    </lineage>
</organism>
<protein>
    <submittedName>
        <fullName evidence="1">Uncharacterized protein</fullName>
    </submittedName>
</protein>
<evidence type="ECO:0000313" key="1">
    <source>
        <dbReference type="EMBL" id="PHN01266.1"/>
    </source>
</evidence>
<accession>A0A2D0MYR5</accession>
<gene>
    <name evidence="1" type="ORF">CRP01_37950</name>
</gene>
<name>A0A2D0MYR5_FLAN2</name>
<evidence type="ECO:0000313" key="2">
    <source>
        <dbReference type="Proteomes" id="UP000223913"/>
    </source>
</evidence>